<protein>
    <recommendedName>
        <fullName evidence="3">PKD domain-containing protein</fullName>
    </recommendedName>
</protein>
<keyword evidence="2" id="KW-0732">Signal</keyword>
<comment type="caution">
    <text evidence="4">The sequence shown here is derived from an EMBL/GenBank/DDBJ whole genome shotgun (WGS) entry which is preliminary data.</text>
</comment>
<evidence type="ECO:0000256" key="2">
    <source>
        <dbReference type="SAM" id="SignalP"/>
    </source>
</evidence>
<dbReference type="Pfam" id="PF17678">
    <property type="entry name" value="Glyco_hydro_92N"/>
    <property type="match status" value="1"/>
</dbReference>
<dbReference type="PANTHER" id="PTHR12143:SF43">
    <property type="entry name" value="PUTATIVE-RELATED"/>
    <property type="match status" value="1"/>
</dbReference>
<feature type="chain" id="PRO_5045118372" description="PKD domain-containing protein" evidence="2">
    <location>
        <begin position="37"/>
        <end position="1661"/>
    </location>
</feature>
<dbReference type="InterPro" id="IPR050883">
    <property type="entry name" value="PNGase"/>
</dbReference>
<dbReference type="InterPro" id="IPR014718">
    <property type="entry name" value="GH-type_carb-bd"/>
</dbReference>
<name>A0ABQ2B731_9MICO</name>
<accession>A0ABQ2B731</accession>
<feature type="region of interest" description="Disordered" evidence="1">
    <location>
        <begin position="979"/>
        <end position="1033"/>
    </location>
</feature>
<dbReference type="InterPro" id="IPR008928">
    <property type="entry name" value="6-hairpin_glycosidase_sf"/>
</dbReference>
<dbReference type="InterPro" id="IPR035986">
    <property type="entry name" value="PKD_dom_sf"/>
</dbReference>
<dbReference type="InterPro" id="IPR041371">
    <property type="entry name" value="GH92_N"/>
</dbReference>
<dbReference type="PANTHER" id="PTHR12143">
    <property type="entry name" value="PEPTIDE N-GLYCANASE PNGASE -RELATED"/>
    <property type="match status" value="1"/>
</dbReference>
<dbReference type="RefSeq" id="WP_188524153.1">
    <property type="nucleotide sequence ID" value="NZ_BMDG01000008.1"/>
</dbReference>
<dbReference type="PROSITE" id="PS50093">
    <property type="entry name" value="PKD"/>
    <property type="match status" value="1"/>
</dbReference>
<evidence type="ECO:0000259" key="3">
    <source>
        <dbReference type="PROSITE" id="PS50093"/>
    </source>
</evidence>
<proteinExistence type="predicted"/>
<dbReference type="InterPro" id="IPR012939">
    <property type="entry name" value="Glyco_hydro_92"/>
</dbReference>
<sequence>MTSIRRHGQRGRPRRLTTFLSSALATAVLAPLAVVAAPAASAAPAAPAAPAAEAGDFASSFEDGDAAPLEDAVAERDGEPWQENLDAEPPAAGMRTRVGTGPADVDWTNKKDVGFSGKHALRYAGSHAGDGTAGGTNVLYEDVDIAVGDDTRLSYVVFPELLDDLQYPSTFAAVDLRFTDGTYLSDLDARDGHGTGATAQAQGEGKILYADQWNSVRVDLGAVAAGKTVDQVLLGYDNPGGTAGTDFAGWLDDVALTAEPETIDGSSLANYVDTRRGTQSSGSFSRGNNIPATAVPNGFNFWVPMTNADSDTWLYEYQKGNNANNKPVLEGLGISHEPSPWMGDRNQLAFLPATGEGTPSGTLAERGLAFSHADETARPDYYGVTFADDSALEVTPSDHGAVLRFTYPGDVGHALVDKVKGDSKLDLDPETGTLSGWVENGSGLSVGRTRMFVAGTFDRAPSEVGAAAGDRGDARYATFDTSSDDTVELRVATSFIGLDQARKNLALEVEGRSFTEVKAAATETWNDRLEVVEVEGATTDQLVTLYSNLYRLNLYPNSQFENTGTAAEPAYQYASPVSDPSGDATDTETNAKIVDGKVYVNNGFWDTYRTAWPAYSLLYPELATELVDGFTQQYRDGGWIARWSSPGYADLMTGTSSDVAFADAYVKGSLPTDKALDAYDAALKNATVAPPNNAVGRKGLETSPFLGFTPEATHESVSWGLEGLVNDFGIGTMAAALAEDPATPDERRATLREESEYLLERATHFGELFNPETEFFAPRHADGEFATAPEDYDPASWGGGYTETNGWNFAFHAPQDPRGLANLYGGTDGLEDKLDEFFSTPELGAGNGGIHEQREARDVRMGMWGMSNQVSHHIPWLYDAVGAPHKTQEIVREVTRRMFTGSEIGQGYPGDEDNGEMSSWWIFASLGFYPLQVGSDQYAIGSPLFDKATVHLPDGDLVVNAENNSVDNVYVQSLAVDGEARTSTSLSQDDLTGGATLDFAMGPEPSDWGTGPDDSLPSLTEGDEPPAPAADATGLGKVTVADGAAEEVGALTDDTSATATTFQADNPVVTWTGDGIRPAASTYTLTSAGSAAATPTAWRLEGSDDGTSWTVLDERDGEEFRWAHQTRPFTVAEPASFARYRLTVTAAAGEGALKLSELELLADPRESGAEELTLTAAADREARTGDEVSGKFGTLVGVEGDAGSVDVQVAFGDGSDAVDATLKPGKFGGFAVQAAHTWKEPGVYPVTVTATEGDRVVTATSHVTVALVREGSLLAAYDTACLGAVGAGVSCDAGGASFDKAQLAAEGFVQGERGTVPGTELTFDVPAIPAGEPDNASGDGQEIELELGTDATQLSVVGTATQRNQEAEGVLTFDDGSTAPIDLSFGDWSGTAHDPAFGNLPVAVTERRLNGDGLSNTPAAVFATTPTDLPEGKQAVRLTLPDQPGTPGDEGRIHVFAVADDGTPAEHAPLEVTPADGVTVAAGEETEAVVAEVAGGRAADDGYRAAITWGDGSDVAPGTVTAADGGAQVSGAHAYEAAGEYTASVVVDDGWTSQVVEVPVTVTGPALDVRVSAATRCAGPVGFVWVRVVNDEDAPVAVRVSTRFGDRTFGHVRPGKTVRLAFDVRFGAIDAGTVSAEVVKGHGDDAVRETIQAQYDAVSCR</sequence>
<dbReference type="SUPFAM" id="SSF49299">
    <property type="entry name" value="PKD domain"/>
    <property type="match status" value="1"/>
</dbReference>
<dbReference type="EMBL" id="BMDG01000008">
    <property type="protein sequence ID" value="GGI09448.1"/>
    <property type="molecule type" value="Genomic_DNA"/>
</dbReference>
<feature type="domain" description="PKD" evidence="3">
    <location>
        <begin position="1211"/>
        <end position="1265"/>
    </location>
</feature>
<evidence type="ECO:0000313" key="5">
    <source>
        <dbReference type="Proteomes" id="UP000632535"/>
    </source>
</evidence>
<keyword evidence="5" id="KW-1185">Reference proteome</keyword>
<gene>
    <name evidence="4" type="ORF">GCM10007368_26230</name>
</gene>
<dbReference type="Pfam" id="PF07971">
    <property type="entry name" value="Glyco_hydro_92"/>
    <property type="match status" value="1"/>
</dbReference>
<dbReference type="Gene3D" id="2.60.40.10">
    <property type="entry name" value="Immunoglobulins"/>
    <property type="match status" value="1"/>
</dbReference>
<dbReference type="Gene3D" id="3.30.2080.10">
    <property type="entry name" value="GH92 mannosidase domain"/>
    <property type="match status" value="1"/>
</dbReference>
<dbReference type="Gene3D" id="1.20.1050.60">
    <property type="entry name" value="alpha-1,2-mannosidase"/>
    <property type="match status" value="1"/>
</dbReference>
<dbReference type="Gene3D" id="1.20.1610.10">
    <property type="entry name" value="alpha-1,2-mannosidases domains"/>
    <property type="match status" value="1"/>
</dbReference>
<dbReference type="Gene3D" id="2.60.120.260">
    <property type="entry name" value="Galactose-binding domain-like"/>
    <property type="match status" value="1"/>
</dbReference>
<dbReference type="Proteomes" id="UP000632535">
    <property type="component" value="Unassembled WGS sequence"/>
</dbReference>
<evidence type="ECO:0000313" key="4">
    <source>
        <dbReference type="EMBL" id="GGI09448.1"/>
    </source>
</evidence>
<dbReference type="Gene3D" id="2.70.98.10">
    <property type="match status" value="1"/>
</dbReference>
<organism evidence="4 5">
    <name type="scientific">Isoptericola cucumis</name>
    <dbReference type="NCBI Taxonomy" id="1776856"/>
    <lineage>
        <taxon>Bacteria</taxon>
        <taxon>Bacillati</taxon>
        <taxon>Actinomycetota</taxon>
        <taxon>Actinomycetes</taxon>
        <taxon>Micrococcales</taxon>
        <taxon>Promicromonosporaceae</taxon>
        <taxon>Isoptericola</taxon>
    </lineage>
</organism>
<feature type="compositionally biased region" description="Polar residues" evidence="1">
    <location>
        <begin position="981"/>
        <end position="990"/>
    </location>
</feature>
<dbReference type="NCBIfam" id="TIGR01180">
    <property type="entry name" value="aman2_put"/>
    <property type="match status" value="1"/>
</dbReference>
<dbReference type="InterPro" id="IPR013783">
    <property type="entry name" value="Ig-like_fold"/>
</dbReference>
<feature type="region of interest" description="Disordered" evidence="1">
    <location>
        <begin position="72"/>
        <end position="105"/>
    </location>
</feature>
<dbReference type="SUPFAM" id="SSF48208">
    <property type="entry name" value="Six-hairpin glycosidases"/>
    <property type="match status" value="1"/>
</dbReference>
<dbReference type="InterPro" id="IPR000601">
    <property type="entry name" value="PKD_dom"/>
</dbReference>
<dbReference type="InterPro" id="IPR005887">
    <property type="entry name" value="GH92_a_mannosidase_put"/>
</dbReference>
<feature type="signal peptide" evidence="2">
    <location>
        <begin position="1"/>
        <end position="36"/>
    </location>
</feature>
<evidence type="ECO:0000256" key="1">
    <source>
        <dbReference type="SAM" id="MobiDB-lite"/>
    </source>
</evidence>
<reference evidence="5" key="1">
    <citation type="journal article" date="2019" name="Int. J. Syst. Evol. Microbiol.">
        <title>The Global Catalogue of Microorganisms (GCM) 10K type strain sequencing project: providing services to taxonomists for standard genome sequencing and annotation.</title>
        <authorList>
            <consortium name="The Broad Institute Genomics Platform"/>
            <consortium name="The Broad Institute Genome Sequencing Center for Infectious Disease"/>
            <person name="Wu L."/>
            <person name="Ma J."/>
        </authorList>
    </citation>
    <scope>NUCLEOTIDE SEQUENCE [LARGE SCALE GENOMIC DNA]</scope>
    <source>
        <strain evidence="5">CCM 8653</strain>
    </source>
</reference>